<dbReference type="GO" id="GO:0008933">
    <property type="term" value="F:peptidoglycan lytic transglycosylase activity"/>
    <property type="evidence" value="ECO:0007669"/>
    <property type="project" value="InterPro"/>
</dbReference>
<evidence type="ECO:0000313" key="6">
    <source>
        <dbReference type="EMBL" id="KAB0680141.1"/>
    </source>
</evidence>
<dbReference type="Gene3D" id="1.25.20.10">
    <property type="entry name" value="Bacterial muramidases"/>
    <property type="match status" value="1"/>
</dbReference>
<accession>A0A7V7PQ05</accession>
<evidence type="ECO:0000256" key="4">
    <source>
        <dbReference type="SAM" id="SignalP"/>
    </source>
</evidence>
<dbReference type="AlphaFoldDB" id="A0A7V7PQ05"/>
<dbReference type="InterPro" id="IPR000189">
    <property type="entry name" value="Transglyc_AS"/>
</dbReference>
<evidence type="ECO:0000256" key="3">
    <source>
        <dbReference type="ARBA" id="ARBA00022729"/>
    </source>
</evidence>
<dbReference type="PROSITE" id="PS51257">
    <property type="entry name" value="PROKAR_LIPOPROTEIN"/>
    <property type="match status" value="1"/>
</dbReference>
<organism evidence="6 7">
    <name type="scientific">Plantimonas leprariae</name>
    <dbReference type="NCBI Taxonomy" id="2615207"/>
    <lineage>
        <taxon>Bacteria</taxon>
        <taxon>Pseudomonadati</taxon>
        <taxon>Pseudomonadota</taxon>
        <taxon>Alphaproteobacteria</taxon>
        <taxon>Hyphomicrobiales</taxon>
        <taxon>Aurantimonadaceae</taxon>
        <taxon>Plantimonas</taxon>
    </lineage>
</organism>
<evidence type="ECO:0000259" key="5">
    <source>
        <dbReference type="Pfam" id="PF01464"/>
    </source>
</evidence>
<dbReference type="PANTHER" id="PTHR37423">
    <property type="entry name" value="SOLUBLE LYTIC MUREIN TRANSGLYCOSYLASE-RELATED"/>
    <property type="match status" value="1"/>
</dbReference>
<dbReference type="PANTHER" id="PTHR37423:SF2">
    <property type="entry name" value="MEMBRANE-BOUND LYTIC MUREIN TRANSGLYCOSYLASE C"/>
    <property type="match status" value="1"/>
</dbReference>
<proteinExistence type="inferred from homology"/>
<dbReference type="GO" id="GO:0016020">
    <property type="term" value="C:membrane"/>
    <property type="evidence" value="ECO:0007669"/>
    <property type="project" value="InterPro"/>
</dbReference>
<keyword evidence="3 4" id="KW-0732">Signal</keyword>
<dbReference type="GO" id="GO:0004553">
    <property type="term" value="F:hydrolase activity, hydrolyzing O-glycosyl compounds"/>
    <property type="evidence" value="ECO:0007669"/>
    <property type="project" value="InterPro"/>
</dbReference>
<keyword evidence="7" id="KW-1185">Reference proteome</keyword>
<dbReference type="SUPFAM" id="SSF48435">
    <property type="entry name" value="Bacterial muramidases"/>
    <property type="match status" value="1"/>
</dbReference>
<protein>
    <submittedName>
        <fullName evidence="6">Lytic transglycosylase domain-containing protein</fullName>
    </submittedName>
</protein>
<gene>
    <name evidence="6" type="ORF">F6X38_10070</name>
</gene>
<feature type="signal peptide" evidence="4">
    <location>
        <begin position="1"/>
        <end position="24"/>
    </location>
</feature>
<sequence length="731" mass="78943">MTARVPAFRILLATTMLASLSACADSQTVSAPKAALGAFRPMPAGNVGTAGAPAVDPSRFGEPAPAAGNPLVARTVPADVDTDVSAFTASISQIVARPSGIQAVAGQLTDGMAAVSSGNLRKARAIREGMRPGSLDRHILQWAIALNGGIDVPAAEIAEAATELRGWPGMKRLRANSERALYREQPSASEVVNAFGNTQPETPEGAMALGRALLEIGQAGAAKRVVGRVWREEPLERVTEAKLLQQFGSILTRADHKRRMDMLLYKERVGDAERMKSLAGAERLFAARAAVIRGDAKAGALLAAVPAAQRSDPGYLFATVEYYRKKDKVAEAADILLKAPRDADSLVDTDAWWNERRIVARDLLDVGRTKDAYRVASAHSAESAVDAADAEFHSGWIALRFLRDPQVAAKHFARIAELSPRPLSQSRAYYWLGRTAEASGSGNAGRYFAKAATYPTTYYGQLAASQLGRQPDDIVYPKPSGAERQRFESREAVRAIRRLEEIGLNDRAEKLYKSLADDLTSPGELAMLASMAERRGNHYLSLKVGKQANVRGIDAAAALAFPIGVIPATANISAAGKALAYAIARQESEFRPDARSGVGALGLLQLMPATAKTLAKQAGLAYNQARLTTDVTYNATLGSRYLGQQIDNFSGSYILTFAAYNAGPRRAREWIDRFGDPRGKSVDQVVDWVERIPFTETRNYVQRVMENYQVYKMRLGAGSNIERDLVLGRQG</sequence>
<dbReference type="SUPFAM" id="SSF53955">
    <property type="entry name" value="Lysozyme-like"/>
    <property type="match status" value="1"/>
</dbReference>
<dbReference type="GO" id="GO:0000270">
    <property type="term" value="P:peptidoglycan metabolic process"/>
    <property type="evidence" value="ECO:0007669"/>
    <property type="project" value="InterPro"/>
</dbReference>
<dbReference type="Proteomes" id="UP000432089">
    <property type="component" value="Unassembled WGS sequence"/>
</dbReference>
<evidence type="ECO:0000313" key="7">
    <source>
        <dbReference type="Proteomes" id="UP000432089"/>
    </source>
</evidence>
<reference evidence="6 7" key="1">
    <citation type="submission" date="2019-09" db="EMBL/GenBank/DDBJ databases">
        <title>YIM 132180 draft genome.</title>
        <authorList>
            <person name="Zhang K."/>
        </authorList>
    </citation>
    <scope>NUCLEOTIDE SEQUENCE [LARGE SCALE GENOMIC DNA]</scope>
    <source>
        <strain evidence="6 7">YIM 132180</strain>
    </source>
</reference>
<dbReference type="PROSITE" id="PS00922">
    <property type="entry name" value="TRANSGLYCOSYLASE"/>
    <property type="match status" value="1"/>
</dbReference>
<dbReference type="Pfam" id="PF01464">
    <property type="entry name" value="SLT"/>
    <property type="match status" value="1"/>
</dbReference>
<dbReference type="EMBL" id="VZDO01000006">
    <property type="protein sequence ID" value="KAB0680141.1"/>
    <property type="molecule type" value="Genomic_DNA"/>
</dbReference>
<feature type="domain" description="Transglycosylase SLT" evidence="5">
    <location>
        <begin position="576"/>
        <end position="677"/>
    </location>
</feature>
<dbReference type="RefSeq" id="WP_150969597.1">
    <property type="nucleotide sequence ID" value="NZ_VZDO01000006.1"/>
</dbReference>
<dbReference type="GO" id="GO:0042597">
    <property type="term" value="C:periplasmic space"/>
    <property type="evidence" value="ECO:0007669"/>
    <property type="project" value="InterPro"/>
</dbReference>
<dbReference type="InterPro" id="IPR008939">
    <property type="entry name" value="Lytic_TGlycosylase_superhlx_U"/>
</dbReference>
<name>A0A7V7PQ05_9HYPH</name>
<dbReference type="CDD" id="cd13401">
    <property type="entry name" value="Slt70-like"/>
    <property type="match status" value="1"/>
</dbReference>
<comment type="similarity">
    <text evidence="2">Belongs to the virb1 family.</text>
</comment>
<dbReference type="InterPro" id="IPR023346">
    <property type="entry name" value="Lysozyme-like_dom_sf"/>
</dbReference>
<dbReference type="InterPro" id="IPR008258">
    <property type="entry name" value="Transglycosylase_SLT_dom_1"/>
</dbReference>
<comment type="similarity">
    <text evidence="1">Belongs to the transglycosylase Slt family.</text>
</comment>
<evidence type="ECO:0000256" key="2">
    <source>
        <dbReference type="ARBA" id="ARBA00009387"/>
    </source>
</evidence>
<feature type="chain" id="PRO_5031238777" evidence="4">
    <location>
        <begin position="25"/>
        <end position="731"/>
    </location>
</feature>
<comment type="caution">
    <text evidence="6">The sequence shown here is derived from an EMBL/GenBank/DDBJ whole genome shotgun (WGS) entry which is preliminary data.</text>
</comment>
<evidence type="ECO:0000256" key="1">
    <source>
        <dbReference type="ARBA" id="ARBA00007734"/>
    </source>
</evidence>
<dbReference type="Gene3D" id="1.10.530.10">
    <property type="match status" value="1"/>
</dbReference>